<protein>
    <recommendedName>
        <fullName evidence="4 8">L-lactate dehydrogenase</fullName>
        <shortName evidence="8">L-LDH</shortName>
        <ecNumber evidence="4 8">1.1.1.27</ecNumber>
    </recommendedName>
</protein>
<dbReference type="EC" id="1.1.1.27" evidence="4 8"/>
<keyword evidence="8" id="KW-0963">Cytoplasm</keyword>
<feature type="binding site" evidence="8">
    <location>
        <position position="79"/>
    </location>
    <ligand>
        <name>substrate</name>
    </ligand>
</feature>
<dbReference type="InterPro" id="IPR015955">
    <property type="entry name" value="Lactate_DH/Glyco_Ohase_4_C"/>
</dbReference>
<proteinExistence type="inferred from homology"/>
<evidence type="ECO:0000313" key="14">
    <source>
        <dbReference type="Proteomes" id="UP000198851"/>
    </source>
</evidence>
<dbReference type="NCBIfam" id="TIGR01771">
    <property type="entry name" value="L-LDH-NAD"/>
    <property type="match status" value="1"/>
</dbReference>
<evidence type="ECO:0000256" key="9">
    <source>
        <dbReference type="PIRSR" id="PIRSR000102-1"/>
    </source>
</evidence>
<evidence type="ECO:0000256" key="8">
    <source>
        <dbReference type="HAMAP-Rule" id="MF_00488"/>
    </source>
</evidence>
<dbReference type="GO" id="GO:0004459">
    <property type="term" value="F:L-lactate dehydrogenase (NAD+) activity"/>
    <property type="evidence" value="ECO:0007669"/>
    <property type="project" value="UniProtKB-UniRule"/>
</dbReference>
<comment type="activity regulation">
    <text evidence="8">Allosterically activated by fructose 1,6-bisphosphate (FBP).</text>
</comment>
<comment type="caution">
    <text evidence="8">Lacks conserved residue(s) required for the propagation of feature annotation.</text>
</comment>
<feature type="binding site" evidence="10">
    <location>
        <position position="92"/>
    </location>
    <ligand>
        <name>NAD(+)</name>
        <dbReference type="ChEBI" id="CHEBI:57540"/>
    </ligand>
</feature>
<dbReference type="InterPro" id="IPR018177">
    <property type="entry name" value="L-lactate_DH_AS"/>
</dbReference>
<dbReference type="HAMAP" id="MF_00488">
    <property type="entry name" value="Lactate_dehydrog"/>
    <property type="match status" value="1"/>
</dbReference>
<dbReference type="InterPro" id="IPR001236">
    <property type="entry name" value="Lactate/malate_DH_N"/>
</dbReference>
<feature type="binding site" evidence="8 10">
    <location>
        <position position="32"/>
    </location>
    <ligand>
        <name>NAD(+)</name>
        <dbReference type="ChEBI" id="CHEBI:57540"/>
    </ligand>
</feature>
<dbReference type="InterPro" id="IPR036291">
    <property type="entry name" value="NAD(P)-bd_dom_sf"/>
</dbReference>
<sequence length="310" mass="32277">MKIGIVGAGQVGASAAYAVALLGSAREIVLIDLDPALAAAQAEDISHATPFGSATDIRAGEYADLTGAEVIIIAAGVSQKPRETRLDLLARNAEVFRIVTGEVLNHAPDAILLIASNPVDIMTGITVRLTGLPAHRVIGSGTILDTARFRVLLGQHLDVDPRSVHAYVLGEHGDSEVLSWSSAAVGASIFGDVALARGKPVTEDVRARIDVGVRRAAYRIIEGKGATYYGIGAGLARLVAAIGGDERSVHSVSIMTPEIEGVRDVPLSLPRILGKGGVLGDVMPEISAEERLALKASAQMLKDTLDAVHV</sequence>
<comment type="subunit">
    <text evidence="8">Homotetramer.</text>
</comment>
<feature type="binding site" evidence="8">
    <location>
        <position position="62"/>
    </location>
    <ligand>
        <name>NAD(+)</name>
        <dbReference type="ChEBI" id="CHEBI:57540"/>
    </ligand>
</feature>
<dbReference type="SUPFAM" id="SSF51735">
    <property type="entry name" value="NAD(P)-binding Rossmann-fold domains"/>
    <property type="match status" value="1"/>
</dbReference>
<evidence type="ECO:0000256" key="5">
    <source>
        <dbReference type="ARBA" id="ARBA00023002"/>
    </source>
</evidence>
<evidence type="ECO:0000256" key="3">
    <source>
        <dbReference type="ARBA" id="ARBA00006054"/>
    </source>
</evidence>
<feature type="binding site" evidence="8">
    <location>
        <begin position="145"/>
        <end position="148"/>
    </location>
    <ligand>
        <name>substrate</name>
    </ligand>
</feature>
<dbReference type="GO" id="GO:0006089">
    <property type="term" value="P:lactate metabolic process"/>
    <property type="evidence" value="ECO:0007669"/>
    <property type="project" value="TreeGrafter"/>
</dbReference>
<evidence type="ECO:0000256" key="2">
    <source>
        <dbReference type="ARBA" id="ARBA00004843"/>
    </source>
</evidence>
<dbReference type="OrthoDB" id="9802969at2"/>
<dbReference type="InterPro" id="IPR022383">
    <property type="entry name" value="Lactate/malate_DH_C"/>
</dbReference>
<dbReference type="AlphaFoldDB" id="A0A1I4DAL3"/>
<comment type="pathway">
    <text evidence="2 8">Fermentation; pyruvate fermentation to lactate; (S)-lactate from pyruvate: step 1/1.</text>
</comment>
<evidence type="ECO:0000256" key="10">
    <source>
        <dbReference type="PIRSR" id="PIRSR000102-3"/>
    </source>
</evidence>
<feature type="domain" description="Lactate/malate dehydrogenase N-terminal" evidence="11">
    <location>
        <begin position="1"/>
        <end position="139"/>
    </location>
</feature>
<dbReference type="Pfam" id="PF02866">
    <property type="entry name" value="Ldh_1_C"/>
    <property type="match status" value="1"/>
</dbReference>
<dbReference type="SUPFAM" id="SSF56327">
    <property type="entry name" value="LDH C-terminal domain-like"/>
    <property type="match status" value="1"/>
</dbReference>
<dbReference type="EMBL" id="FOSZ01000003">
    <property type="protein sequence ID" value="SFK90135.1"/>
    <property type="molecule type" value="Genomic_DNA"/>
</dbReference>
<feature type="binding site" evidence="8">
    <location>
        <position position="140"/>
    </location>
    <ligand>
        <name>NAD(+)</name>
        <dbReference type="ChEBI" id="CHEBI:57540"/>
    </ligand>
</feature>
<feature type="binding site" evidence="8">
    <location>
        <position position="165"/>
    </location>
    <ligand>
        <name>beta-D-fructose 1,6-bisphosphate</name>
        <dbReference type="ChEBI" id="CHEBI:32966"/>
        <note>allosteric activator</note>
    </ligand>
</feature>
<dbReference type="InterPro" id="IPR011304">
    <property type="entry name" value="L-lactate_DH"/>
</dbReference>
<feature type="active site" description="Proton acceptor" evidence="8 9">
    <location>
        <position position="172"/>
    </location>
</feature>
<comment type="function">
    <text evidence="8">Catalyzes the conversion of lactate to pyruvate.</text>
</comment>
<feature type="binding site" evidence="8">
    <location>
        <begin position="117"/>
        <end position="120"/>
    </location>
    <ligand>
        <name>substrate</name>
    </ligand>
</feature>
<feature type="domain" description="Lactate/malate dehydrogenase C-terminal" evidence="12">
    <location>
        <begin position="142"/>
        <end position="307"/>
    </location>
</feature>
<comment type="similarity">
    <text evidence="3 8">Belongs to the LDH/MDH superfamily. LDH family.</text>
</comment>
<dbReference type="Pfam" id="PF00056">
    <property type="entry name" value="Ldh_1_N"/>
    <property type="match status" value="1"/>
</dbReference>
<dbReference type="GO" id="GO:0006096">
    <property type="term" value="P:glycolytic process"/>
    <property type="evidence" value="ECO:0007669"/>
    <property type="project" value="UniProtKB-UniRule"/>
</dbReference>
<gene>
    <name evidence="8" type="primary">ldh</name>
    <name evidence="13" type="ORF">SAMN04488036_10318</name>
</gene>
<evidence type="ECO:0000259" key="11">
    <source>
        <dbReference type="Pfam" id="PF00056"/>
    </source>
</evidence>
<dbReference type="GO" id="GO:0005737">
    <property type="term" value="C:cytoplasm"/>
    <property type="evidence" value="ECO:0007669"/>
    <property type="project" value="UniProtKB-SubCell"/>
</dbReference>
<keyword evidence="6 8" id="KW-0520">NAD</keyword>
<dbReference type="PRINTS" id="PR00086">
    <property type="entry name" value="LLDHDRGNASE"/>
</dbReference>
<evidence type="ECO:0000256" key="4">
    <source>
        <dbReference type="ARBA" id="ARBA00012967"/>
    </source>
</evidence>
<feature type="binding site" evidence="8">
    <location>
        <begin position="76"/>
        <end position="77"/>
    </location>
    <ligand>
        <name>NAD(+)</name>
        <dbReference type="ChEBI" id="CHEBI:57540"/>
    </ligand>
</feature>
<dbReference type="PROSITE" id="PS00064">
    <property type="entry name" value="L_LDH"/>
    <property type="match status" value="1"/>
</dbReference>
<dbReference type="Proteomes" id="UP000198851">
    <property type="component" value="Unassembled WGS sequence"/>
</dbReference>
<dbReference type="Gene3D" id="3.90.110.10">
    <property type="entry name" value="Lactate dehydrogenase/glycoside hydrolase, family 4, C-terminal"/>
    <property type="match status" value="1"/>
</dbReference>
<comment type="catalytic activity">
    <reaction evidence="7 8">
        <text>(S)-lactate + NAD(+) = pyruvate + NADH + H(+)</text>
        <dbReference type="Rhea" id="RHEA:23444"/>
        <dbReference type="ChEBI" id="CHEBI:15361"/>
        <dbReference type="ChEBI" id="CHEBI:15378"/>
        <dbReference type="ChEBI" id="CHEBI:16651"/>
        <dbReference type="ChEBI" id="CHEBI:57540"/>
        <dbReference type="ChEBI" id="CHEBI:57945"/>
        <dbReference type="EC" id="1.1.1.27"/>
    </reaction>
</comment>
<feature type="binding site" evidence="8">
    <location>
        <position position="227"/>
    </location>
    <ligand>
        <name>substrate</name>
    </ligand>
</feature>
<dbReference type="UniPathway" id="UPA00554">
    <property type="reaction ID" value="UER00611"/>
</dbReference>
<comment type="subcellular location">
    <subcellularLocation>
        <location evidence="8">Cytoplasm</location>
    </subcellularLocation>
</comment>
<comment type="function">
    <text evidence="1">Catalyzes the reversible oxidation of malate to oxaloacetate.</text>
</comment>
<name>A0A1I4DAL3_9RHOB</name>
<evidence type="ECO:0000256" key="6">
    <source>
        <dbReference type="ARBA" id="ARBA00023027"/>
    </source>
</evidence>
<evidence type="ECO:0000259" key="12">
    <source>
        <dbReference type="Pfam" id="PF02866"/>
    </source>
</evidence>
<evidence type="ECO:0000256" key="1">
    <source>
        <dbReference type="ARBA" id="ARBA00003966"/>
    </source>
</evidence>
<feature type="binding site" evidence="10">
    <location>
        <begin position="7"/>
        <end position="12"/>
    </location>
    <ligand>
        <name>NAD(+)</name>
        <dbReference type="ChEBI" id="CHEBI:57540"/>
    </ligand>
</feature>
<feature type="binding site" evidence="8">
    <location>
        <begin position="115"/>
        <end position="117"/>
    </location>
    <ligand>
        <name>NAD(+)</name>
        <dbReference type="ChEBI" id="CHEBI:57540"/>
    </ligand>
</feature>
<dbReference type="STRING" id="1280847.SAMN04488036_10318"/>
<keyword evidence="8" id="KW-0021">Allosteric enzyme</keyword>
<evidence type="ECO:0000313" key="13">
    <source>
        <dbReference type="EMBL" id="SFK90135.1"/>
    </source>
</evidence>
<dbReference type="InterPro" id="IPR001557">
    <property type="entry name" value="L-lactate/malate_DH"/>
</dbReference>
<feature type="binding site" evidence="8">
    <location>
        <position position="11"/>
    </location>
    <ligand>
        <name>NAD(+)</name>
        <dbReference type="ChEBI" id="CHEBI:57540"/>
    </ligand>
</feature>
<evidence type="ECO:0000256" key="7">
    <source>
        <dbReference type="ARBA" id="ARBA00049258"/>
    </source>
</evidence>
<dbReference type="RefSeq" id="WP_093322902.1">
    <property type="nucleotide sequence ID" value="NZ_FOSZ01000003.1"/>
</dbReference>
<keyword evidence="5 8" id="KW-0560">Oxidoreductase</keyword>
<accession>A0A1I4DAL3</accession>
<keyword evidence="8" id="KW-0597">Phosphoprotein</keyword>
<keyword evidence="14" id="KW-1185">Reference proteome</keyword>
<organism evidence="13 14">
    <name type="scientific">Shimia haliotis</name>
    <dbReference type="NCBI Taxonomy" id="1280847"/>
    <lineage>
        <taxon>Bacteria</taxon>
        <taxon>Pseudomonadati</taxon>
        <taxon>Pseudomonadota</taxon>
        <taxon>Alphaproteobacteria</taxon>
        <taxon>Rhodobacterales</taxon>
        <taxon>Roseobacteraceae</taxon>
    </lineage>
</organism>
<feature type="binding site" evidence="8">
    <location>
        <position position="150"/>
    </location>
    <ligand>
        <name>beta-D-fructose 1,6-bisphosphate</name>
        <dbReference type="ChEBI" id="CHEBI:32966"/>
        <note>allosteric activator</note>
    </ligand>
</feature>
<dbReference type="PANTHER" id="PTHR43128">
    <property type="entry name" value="L-2-HYDROXYCARBOXYLATE DEHYDROGENASE (NAD(P)(+))"/>
    <property type="match status" value="1"/>
</dbReference>
<reference evidence="14" key="1">
    <citation type="submission" date="2016-10" db="EMBL/GenBank/DDBJ databases">
        <authorList>
            <person name="Varghese N."/>
            <person name="Submissions S."/>
        </authorList>
    </citation>
    <scope>NUCLEOTIDE SEQUENCE [LARGE SCALE GENOMIC DNA]</scope>
    <source>
        <strain evidence="14">DSM 28453</strain>
    </source>
</reference>
<feature type="modified residue" description="Phosphotyrosine" evidence="8">
    <location>
        <position position="218"/>
    </location>
</feature>
<dbReference type="PIRSF" id="PIRSF000102">
    <property type="entry name" value="Lac_mal_DH"/>
    <property type="match status" value="1"/>
</dbReference>
<dbReference type="Gene3D" id="3.40.50.720">
    <property type="entry name" value="NAD(P)-binding Rossmann-like Domain"/>
    <property type="match status" value="1"/>
</dbReference>
<feature type="binding site" evidence="8">
    <location>
        <position position="85"/>
    </location>
    <ligand>
        <name>substrate</name>
    </ligand>
</feature>
<dbReference type="PANTHER" id="PTHR43128:SF16">
    <property type="entry name" value="L-LACTATE DEHYDROGENASE"/>
    <property type="match status" value="1"/>
</dbReference>